<reference evidence="2" key="2">
    <citation type="submission" date="2025-08" db="UniProtKB">
        <authorList>
            <consortium name="Ensembl"/>
        </authorList>
    </citation>
    <scope>IDENTIFICATION</scope>
</reference>
<dbReference type="PANTHER" id="PTHR34769">
    <property type="entry name" value="RCG42593, ISOFORM CRA_A"/>
    <property type="match status" value="1"/>
</dbReference>
<reference evidence="2" key="1">
    <citation type="submission" date="2021-06" db="EMBL/GenBank/DDBJ databases">
        <authorList>
            <consortium name="Wellcome Sanger Institute Data Sharing"/>
        </authorList>
    </citation>
    <scope>NUCLEOTIDE SEQUENCE [LARGE SCALE GENOMIC DNA]</scope>
</reference>
<sequence>MDTDQELEKKAVDELLREANRGRIRAETMGPSGWMKCPLQGANKRFLLNTLRNTFPARKPTERKQSADKKSEGPTKTGQKKDTVRKHSYHAYKSEARSWDSCSSSTKKTSPSRHSSPSGRRRDKAHKHKHSKARESKYYREK</sequence>
<dbReference type="AlphaFoldDB" id="A0A8C4SAN4"/>
<feature type="compositionally biased region" description="Basic and acidic residues" evidence="1">
    <location>
        <begin position="59"/>
        <end position="73"/>
    </location>
</feature>
<feature type="compositionally biased region" description="Basic residues" evidence="1">
    <location>
        <begin position="119"/>
        <end position="132"/>
    </location>
</feature>
<reference evidence="2" key="3">
    <citation type="submission" date="2025-09" db="UniProtKB">
        <authorList>
            <consortium name="Ensembl"/>
        </authorList>
    </citation>
    <scope>IDENTIFICATION</scope>
</reference>
<organism evidence="2 3">
    <name type="scientific">Erpetoichthys calabaricus</name>
    <name type="common">Rope fish</name>
    <name type="synonym">Calamoichthys calabaricus</name>
    <dbReference type="NCBI Taxonomy" id="27687"/>
    <lineage>
        <taxon>Eukaryota</taxon>
        <taxon>Metazoa</taxon>
        <taxon>Chordata</taxon>
        <taxon>Craniata</taxon>
        <taxon>Vertebrata</taxon>
        <taxon>Euteleostomi</taxon>
        <taxon>Actinopterygii</taxon>
        <taxon>Polypteriformes</taxon>
        <taxon>Polypteridae</taxon>
        <taxon>Erpetoichthys</taxon>
    </lineage>
</organism>
<feature type="compositionally biased region" description="Basic and acidic residues" evidence="1">
    <location>
        <begin position="133"/>
        <end position="142"/>
    </location>
</feature>
<feature type="compositionally biased region" description="Low complexity" evidence="1">
    <location>
        <begin position="99"/>
        <end position="118"/>
    </location>
</feature>
<keyword evidence="3" id="KW-1185">Reference proteome</keyword>
<dbReference type="GeneID" id="114650054"/>
<proteinExistence type="predicted"/>
<dbReference type="PANTHER" id="PTHR34769:SF1">
    <property type="entry name" value="RNA POLYMERASE I AND III SUBUNIT D"/>
    <property type="match status" value="1"/>
</dbReference>
<dbReference type="InterPro" id="IPR038948">
    <property type="entry name" value="POLR1D-like"/>
</dbReference>
<evidence type="ECO:0000256" key="1">
    <source>
        <dbReference type="SAM" id="MobiDB-lite"/>
    </source>
</evidence>
<dbReference type="Ensembl" id="ENSECRT00000011961.1">
    <property type="protein sequence ID" value="ENSECRP00000011769.1"/>
    <property type="gene ID" value="ENSECRG00000007844.1"/>
</dbReference>
<dbReference type="OrthoDB" id="6352295at2759"/>
<feature type="region of interest" description="Disordered" evidence="1">
    <location>
        <begin position="50"/>
        <end position="142"/>
    </location>
</feature>
<protein>
    <submittedName>
        <fullName evidence="2">Si:ch211-140b10.6</fullName>
    </submittedName>
</protein>
<gene>
    <name evidence="2" type="primary">si:ch211-140b10.6</name>
</gene>
<name>A0A8C4SAN4_ERPCA</name>
<evidence type="ECO:0000313" key="2">
    <source>
        <dbReference type="Ensembl" id="ENSECRP00000011769.1"/>
    </source>
</evidence>
<dbReference type="RefSeq" id="XP_028655324.1">
    <property type="nucleotide sequence ID" value="XM_028799491.2"/>
</dbReference>
<dbReference type="GeneTree" id="ENSGT00390000003643"/>
<dbReference type="Proteomes" id="UP000694620">
    <property type="component" value="Chromosome 4"/>
</dbReference>
<accession>A0A8C4SAN4</accession>
<evidence type="ECO:0000313" key="3">
    <source>
        <dbReference type="Proteomes" id="UP000694620"/>
    </source>
</evidence>